<dbReference type="InterPro" id="IPR004785">
    <property type="entry name" value="RpiB"/>
</dbReference>
<evidence type="ECO:0000313" key="6">
    <source>
        <dbReference type="Proteomes" id="UP000886860"/>
    </source>
</evidence>
<dbReference type="NCBIfam" id="TIGR00689">
    <property type="entry name" value="rpiB_lacA_lacB"/>
    <property type="match status" value="1"/>
</dbReference>
<name>A0A9D1GJB3_9FIRM</name>
<feature type="binding site" evidence="4">
    <location>
        <position position="109"/>
    </location>
    <ligand>
        <name>D-ribulose 5-phosphate</name>
        <dbReference type="ChEBI" id="CHEBI:58121"/>
    </ligand>
</feature>
<dbReference type="PIRSF" id="PIRSF005384">
    <property type="entry name" value="RpiB_LacA_B"/>
    <property type="match status" value="1"/>
</dbReference>
<sequence length="146" mass="15894">MKIVLANDHSAVDMKKEILAHLEEKGYQVIDIGTNSPESCDYPVFGERAGKMVASGEADLGILICGTGVGISLAANKVKGVRACVCSEPYSAKLSRMHNDTNILAFGARVVGTELAKMIVDEWLAAEFEGGRHKRRVDMIMEIEKR</sequence>
<evidence type="ECO:0000256" key="3">
    <source>
        <dbReference type="PIRSR" id="PIRSR005384-1"/>
    </source>
</evidence>
<feature type="binding site" evidence="4">
    <location>
        <position position="136"/>
    </location>
    <ligand>
        <name>D-ribulose 5-phosphate</name>
        <dbReference type="ChEBI" id="CHEBI:58121"/>
    </ligand>
</feature>
<dbReference type="Pfam" id="PF02502">
    <property type="entry name" value="LacAB_rpiB"/>
    <property type="match status" value="1"/>
</dbReference>
<dbReference type="PANTHER" id="PTHR43732">
    <property type="entry name" value="RIBOSE 5-PHOSPHATE ISOMERASE-RELATED"/>
    <property type="match status" value="1"/>
</dbReference>
<evidence type="ECO:0000256" key="1">
    <source>
        <dbReference type="ARBA" id="ARBA00008754"/>
    </source>
</evidence>
<comment type="similarity">
    <text evidence="1">Belongs to the LacAB/RpiB family.</text>
</comment>
<evidence type="ECO:0000256" key="2">
    <source>
        <dbReference type="ARBA" id="ARBA00023235"/>
    </source>
</evidence>
<protein>
    <submittedName>
        <fullName evidence="5">Ribose 5-phosphate isomerase B</fullName>
        <ecNumber evidence="5">5.3.1.6</ecNumber>
    </submittedName>
</protein>
<dbReference type="PANTHER" id="PTHR43732:SF1">
    <property type="entry name" value="RIBOSE 5-PHOSPHATE ISOMERASE"/>
    <property type="match status" value="1"/>
</dbReference>
<organism evidence="5 6">
    <name type="scientific">Candidatus Caccovicinus merdipullorum</name>
    <dbReference type="NCBI Taxonomy" id="2840724"/>
    <lineage>
        <taxon>Bacteria</taxon>
        <taxon>Bacillati</taxon>
        <taxon>Bacillota</taxon>
        <taxon>Clostridia</taxon>
        <taxon>Eubacteriales</taxon>
        <taxon>Candidatus Caccovicinus</taxon>
    </lineage>
</organism>
<dbReference type="NCBIfam" id="TIGR01120">
    <property type="entry name" value="rpiB"/>
    <property type="match status" value="1"/>
</dbReference>
<evidence type="ECO:0000313" key="5">
    <source>
        <dbReference type="EMBL" id="HIT41557.1"/>
    </source>
</evidence>
<gene>
    <name evidence="5" type="primary">rpiB</name>
    <name evidence="5" type="ORF">IAB60_05555</name>
</gene>
<accession>A0A9D1GJB3</accession>
<dbReference type="InterPro" id="IPR036569">
    <property type="entry name" value="RpiB_LacA_LacB_sf"/>
</dbReference>
<reference evidence="5" key="2">
    <citation type="journal article" date="2021" name="PeerJ">
        <title>Extensive microbial diversity within the chicken gut microbiome revealed by metagenomics and culture.</title>
        <authorList>
            <person name="Gilroy R."/>
            <person name="Ravi A."/>
            <person name="Getino M."/>
            <person name="Pursley I."/>
            <person name="Horton D.L."/>
            <person name="Alikhan N.F."/>
            <person name="Baker D."/>
            <person name="Gharbi K."/>
            <person name="Hall N."/>
            <person name="Watson M."/>
            <person name="Adriaenssens E.M."/>
            <person name="Foster-Nyarko E."/>
            <person name="Jarju S."/>
            <person name="Secka A."/>
            <person name="Antonio M."/>
            <person name="Oren A."/>
            <person name="Chaudhuri R.R."/>
            <person name="La Ragione R."/>
            <person name="Hildebrand F."/>
            <person name="Pallen M.J."/>
        </authorList>
    </citation>
    <scope>NUCLEOTIDE SEQUENCE</scope>
    <source>
        <strain evidence="5">CHK123-3438</strain>
    </source>
</reference>
<evidence type="ECO:0000256" key="4">
    <source>
        <dbReference type="PIRSR" id="PIRSR005384-2"/>
    </source>
</evidence>
<keyword evidence="2 5" id="KW-0413">Isomerase</keyword>
<dbReference type="EC" id="5.3.1.6" evidence="5"/>
<dbReference type="NCBIfam" id="NF004051">
    <property type="entry name" value="PRK05571.1"/>
    <property type="match status" value="1"/>
</dbReference>
<dbReference type="SUPFAM" id="SSF89623">
    <property type="entry name" value="Ribose/Galactose isomerase RpiB/AlsB"/>
    <property type="match status" value="1"/>
</dbReference>
<reference evidence="5" key="1">
    <citation type="submission" date="2020-10" db="EMBL/GenBank/DDBJ databases">
        <authorList>
            <person name="Gilroy R."/>
        </authorList>
    </citation>
    <scope>NUCLEOTIDE SEQUENCE</scope>
    <source>
        <strain evidence="5">CHK123-3438</strain>
    </source>
</reference>
<feature type="binding site" evidence="4">
    <location>
        <position position="132"/>
    </location>
    <ligand>
        <name>D-ribulose 5-phosphate</name>
        <dbReference type="ChEBI" id="CHEBI:58121"/>
    </ligand>
</feature>
<dbReference type="GO" id="GO:0004751">
    <property type="term" value="F:ribose-5-phosphate isomerase activity"/>
    <property type="evidence" value="ECO:0007669"/>
    <property type="project" value="UniProtKB-EC"/>
</dbReference>
<proteinExistence type="inferred from homology"/>
<dbReference type="InterPro" id="IPR051812">
    <property type="entry name" value="SPI_LacAB/RpiB"/>
</dbReference>
<dbReference type="InterPro" id="IPR003500">
    <property type="entry name" value="RpiB_LacA_LacB"/>
</dbReference>
<feature type="binding site" evidence="4">
    <location>
        <begin position="66"/>
        <end position="70"/>
    </location>
    <ligand>
        <name>D-ribulose 5-phosphate</name>
        <dbReference type="ChEBI" id="CHEBI:58121"/>
    </ligand>
</feature>
<dbReference type="Gene3D" id="3.40.1400.10">
    <property type="entry name" value="Sugar-phosphate isomerase, RpiB/LacA/LacB"/>
    <property type="match status" value="1"/>
</dbReference>
<dbReference type="AlphaFoldDB" id="A0A9D1GJB3"/>
<dbReference type="GO" id="GO:0005975">
    <property type="term" value="P:carbohydrate metabolic process"/>
    <property type="evidence" value="ECO:0007669"/>
    <property type="project" value="InterPro"/>
</dbReference>
<feature type="binding site" evidence="4">
    <location>
        <position position="99"/>
    </location>
    <ligand>
        <name>D-ribulose 5-phosphate</name>
        <dbReference type="ChEBI" id="CHEBI:58121"/>
    </ligand>
</feature>
<feature type="binding site" evidence="4">
    <location>
        <begin position="8"/>
        <end position="9"/>
    </location>
    <ligand>
        <name>D-ribulose 5-phosphate</name>
        <dbReference type="ChEBI" id="CHEBI:58121"/>
    </ligand>
</feature>
<feature type="active site" description="Proton acceptor" evidence="3">
    <location>
        <position position="65"/>
    </location>
</feature>
<dbReference type="Proteomes" id="UP000886860">
    <property type="component" value="Unassembled WGS sequence"/>
</dbReference>
<dbReference type="EMBL" id="DVKS01000091">
    <property type="protein sequence ID" value="HIT41557.1"/>
    <property type="molecule type" value="Genomic_DNA"/>
</dbReference>
<feature type="active site" description="Proton donor" evidence="3">
    <location>
        <position position="98"/>
    </location>
</feature>
<comment type="caution">
    <text evidence="5">The sequence shown here is derived from an EMBL/GenBank/DDBJ whole genome shotgun (WGS) entry which is preliminary data.</text>
</comment>